<reference evidence="7 8" key="1">
    <citation type="journal article" date="2022" name="Int. J. Syst. Evol. Microbiol.">
        <title>Apilactobacillus apisilvae sp. nov., Nicolia spurrieriana gen. nov. sp. nov., Bombilactobacillus folatiphilus sp. nov. and Bombilactobacillus thymidiniphilus sp. nov., four new lactic acid bacterial isolates from stingless bees Tetragonula carbonaria and Austroplebeia australis.</title>
        <authorList>
            <person name="Oliphant S.A."/>
            <person name="Watson-Haigh N.S."/>
            <person name="Sumby K.M."/>
            <person name="Gardner J."/>
            <person name="Groom S."/>
            <person name="Jiranek V."/>
        </authorList>
    </citation>
    <scope>NUCLEOTIDE SEQUENCE [LARGE SCALE GENOMIC DNA]</scope>
    <source>
        <strain evidence="7 8">SG5_A10</strain>
    </source>
</reference>
<evidence type="ECO:0000313" key="8">
    <source>
        <dbReference type="Proteomes" id="UP000831859"/>
    </source>
</evidence>
<dbReference type="GO" id="GO:0032259">
    <property type="term" value="P:methylation"/>
    <property type="evidence" value="ECO:0007669"/>
    <property type="project" value="UniProtKB-KW"/>
</dbReference>
<dbReference type="EC" id="2.1.1.10" evidence="7"/>
<organism evidence="7 8">
    <name type="scientific">Apilactobacillus apisilvae</name>
    <dbReference type="NCBI Taxonomy" id="2923364"/>
    <lineage>
        <taxon>Bacteria</taxon>
        <taxon>Bacillati</taxon>
        <taxon>Bacillota</taxon>
        <taxon>Bacilli</taxon>
        <taxon>Lactobacillales</taxon>
        <taxon>Lactobacillaceae</taxon>
        <taxon>Apilactobacillus</taxon>
    </lineage>
</organism>
<evidence type="ECO:0000256" key="4">
    <source>
        <dbReference type="ARBA" id="ARBA00022833"/>
    </source>
</evidence>
<keyword evidence="4" id="KW-0862">Zinc</keyword>
<dbReference type="EMBL" id="CP093362">
    <property type="protein sequence ID" value="UQS84427.1"/>
    <property type="molecule type" value="Genomic_DNA"/>
</dbReference>
<dbReference type="RefSeq" id="WP_249510413.1">
    <property type="nucleotide sequence ID" value="NZ_CP093362.1"/>
</dbReference>
<keyword evidence="3" id="KW-0479">Metal-binding</keyword>
<dbReference type="GO" id="GO:0008168">
    <property type="term" value="F:methyltransferase activity"/>
    <property type="evidence" value="ECO:0007669"/>
    <property type="project" value="UniProtKB-KW"/>
</dbReference>
<evidence type="ECO:0000256" key="1">
    <source>
        <dbReference type="ARBA" id="ARBA00022603"/>
    </source>
</evidence>
<evidence type="ECO:0000313" key="7">
    <source>
        <dbReference type="EMBL" id="UQS84427.1"/>
    </source>
</evidence>
<comment type="caution">
    <text evidence="5">Lacks conserved residue(s) required for the propagation of feature annotation.</text>
</comment>
<evidence type="ECO:0000256" key="3">
    <source>
        <dbReference type="ARBA" id="ARBA00022723"/>
    </source>
</evidence>
<dbReference type="Proteomes" id="UP000831859">
    <property type="component" value="Chromosome"/>
</dbReference>
<dbReference type="InterPro" id="IPR051486">
    <property type="entry name" value="Hcy_S-methyltransferase"/>
</dbReference>
<sequence>MNKFELWAKNQKHILMDSSMSTGLEERGLNLNDKLWTARALDQYPKLVEEVHQAYFNAGSTLTTIDTYQASIKGLTSHGYNHEQACNLIQKAFNLAKDAQKQVSKKAWLAAGIGPYGAFLANGSEYTGDYQLSEKEYVDFHKERIEILVKLGVDVLLLETLPNFAEIKALVKFTKQFTVPSIVACSMKDANHLADGTNIKVVQAFLEKQNNVIVYGLNCTDPKIVTPALKNLINNYPNHKDLIAFPNSGATYNPEIKE</sequence>
<keyword evidence="1 7" id="KW-0489">Methyltransferase</keyword>
<evidence type="ECO:0000256" key="2">
    <source>
        <dbReference type="ARBA" id="ARBA00022679"/>
    </source>
</evidence>
<dbReference type="Gene3D" id="3.20.20.330">
    <property type="entry name" value="Homocysteine-binding-like domain"/>
    <property type="match status" value="1"/>
</dbReference>
<dbReference type="SUPFAM" id="SSF82282">
    <property type="entry name" value="Homocysteine S-methyltransferase"/>
    <property type="match status" value="1"/>
</dbReference>
<dbReference type="Pfam" id="PF02574">
    <property type="entry name" value="S-methyl_trans"/>
    <property type="match status" value="1"/>
</dbReference>
<dbReference type="PANTHER" id="PTHR46015:SF1">
    <property type="entry name" value="HOMOCYSTEINE S-METHYLTRANSFERASE-LIKE ISOFORM 1"/>
    <property type="match status" value="1"/>
</dbReference>
<gene>
    <name evidence="7" type="primary">mmuM</name>
    <name evidence="7" type="ORF">MOO46_04005</name>
</gene>
<dbReference type="NCBIfam" id="NF007020">
    <property type="entry name" value="PRK09485.1"/>
    <property type="match status" value="1"/>
</dbReference>
<dbReference type="PANTHER" id="PTHR46015">
    <property type="entry name" value="ZGC:172121"/>
    <property type="match status" value="1"/>
</dbReference>
<dbReference type="PROSITE" id="PS50970">
    <property type="entry name" value="HCY"/>
    <property type="match status" value="1"/>
</dbReference>
<keyword evidence="8" id="KW-1185">Reference proteome</keyword>
<feature type="domain" description="Hcy-binding" evidence="6">
    <location>
        <begin position="2"/>
        <end position="258"/>
    </location>
</feature>
<evidence type="ECO:0000256" key="5">
    <source>
        <dbReference type="PROSITE-ProRule" id="PRU00333"/>
    </source>
</evidence>
<proteinExistence type="predicted"/>
<evidence type="ECO:0000259" key="6">
    <source>
        <dbReference type="PROSITE" id="PS50970"/>
    </source>
</evidence>
<dbReference type="InterPro" id="IPR036589">
    <property type="entry name" value="HCY_dom_sf"/>
</dbReference>
<protein>
    <submittedName>
        <fullName evidence="7">Homocysteine S-methyltransferase</fullName>
        <ecNumber evidence="7">2.1.1.10</ecNumber>
    </submittedName>
</protein>
<accession>A0ABY4PFR3</accession>
<name>A0ABY4PFR3_9LACO</name>
<keyword evidence="2 7" id="KW-0808">Transferase</keyword>
<dbReference type="InterPro" id="IPR003726">
    <property type="entry name" value="HCY_dom"/>
</dbReference>